<dbReference type="Pfam" id="PF01217">
    <property type="entry name" value="Clat_adaptor_s"/>
    <property type="match status" value="1"/>
</dbReference>
<evidence type="ECO:0000256" key="7">
    <source>
        <dbReference type="ARBA" id="ARBA00023136"/>
    </source>
</evidence>
<dbReference type="InterPro" id="IPR043532">
    <property type="entry name" value="AP2_Mu_N"/>
</dbReference>
<evidence type="ECO:0000256" key="1">
    <source>
        <dbReference type="ARBA" id="ARBA00004236"/>
    </source>
</evidence>
<accession>A0A835WH25</accession>
<dbReference type="GO" id="GO:0006897">
    <property type="term" value="P:endocytosis"/>
    <property type="evidence" value="ECO:0007669"/>
    <property type="project" value="UniProtKB-KW"/>
</dbReference>
<evidence type="ECO:0000313" key="12">
    <source>
        <dbReference type="Proteomes" id="UP000613740"/>
    </source>
</evidence>
<evidence type="ECO:0000256" key="6">
    <source>
        <dbReference type="ARBA" id="ARBA00022927"/>
    </source>
</evidence>
<dbReference type="InterPro" id="IPR036168">
    <property type="entry name" value="AP2_Mu_C_sf"/>
</dbReference>
<keyword evidence="7" id="KW-0472">Membrane</keyword>
<protein>
    <recommendedName>
        <fullName evidence="10">MHD domain-containing protein</fullName>
    </recommendedName>
</protein>
<keyword evidence="3 9" id="KW-0813">Transport</keyword>
<dbReference type="GO" id="GO:0030131">
    <property type="term" value="C:clathrin adaptor complex"/>
    <property type="evidence" value="ECO:0007669"/>
    <property type="project" value="UniProtKB-UniRule"/>
</dbReference>
<dbReference type="PRINTS" id="PR00314">
    <property type="entry name" value="CLATHRINADPT"/>
</dbReference>
<dbReference type="InterPro" id="IPR050431">
    <property type="entry name" value="Adaptor_comp_med_subunit"/>
</dbReference>
<keyword evidence="4" id="KW-1003">Cell membrane</keyword>
<dbReference type="InterPro" id="IPR001392">
    <property type="entry name" value="Clathrin_mu"/>
</dbReference>
<feature type="domain" description="MHD" evidence="10">
    <location>
        <begin position="201"/>
        <end position="443"/>
    </location>
</feature>
<dbReference type="Gene3D" id="2.60.40.1170">
    <property type="entry name" value="Mu homology domain, subdomain B"/>
    <property type="match status" value="2"/>
</dbReference>
<dbReference type="PANTHER" id="PTHR10529">
    <property type="entry name" value="AP COMPLEX SUBUNIT MU"/>
    <property type="match status" value="1"/>
</dbReference>
<comment type="caution">
    <text evidence="11">The sequence shown here is derived from an EMBL/GenBank/DDBJ whole genome shotgun (WGS) entry which is preliminary data.</text>
</comment>
<evidence type="ECO:0000256" key="5">
    <source>
        <dbReference type="ARBA" id="ARBA00022583"/>
    </source>
</evidence>
<dbReference type="SUPFAM" id="SSF64356">
    <property type="entry name" value="SNARE-like"/>
    <property type="match status" value="1"/>
</dbReference>
<dbReference type="Pfam" id="PF00928">
    <property type="entry name" value="Adap_comp_sub"/>
    <property type="match status" value="1"/>
</dbReference>
<dbReference type="Proteomes" id="UP000613740">
    <property type="component" value="Unassembled WGS sequence"/>
</dbReference>
<keyword evidence="12" id="KW-1185">Reference proteome</keyword>
<dbReference type="InterPro" id="IPR018240">
    <property type="entry name" value="Clathrin_mu_CS"/>
</dbReference>
<sequence>MSGGFSSSGSACSAIYFLNLRGDILLERRYKDDVDREIAESFRDRVLNAQHQSGNPGQSGPIRTLGSVTFMYLRHADIYILMLTRSNGNAMLSFRFMTSLVSLFQSYFEGDLNESSIRSNFVLMYELLDEVMDYGLPQMSDPSILKTLILQKGYKSEGGLLGTSASEAAAKKAKEAAAAANATLAVTGAVGWRREGIKYKRNEIFLDIVEQVNVLMSQNGTVLRNDVVGRIQMKCFLSDMPELRLGLNDQMQDATFHQCVNLGAYESQKVVTFVPPDGEFELMRYRVNDGITLPFKVLPVISEVGRTRLEANVSVRSTFSNKMQAGPVVVLVPVPDNTASAKLLVTAGRAKYDATKKALVWKMSKFVGGTEHTLRAEVTLVASTREKKAWGRPPIQMQFQVPMLGASGLRVQYLRVVERKQGSAYKVDKWVRKLCKSGDYLVRI</sequence>
<dbReference type="FunFam" id="3.30.450.60:FF:000002">
    <property type="entry name" value="AP-2 complex subunit mu, putative"/>
    <property type="match status" value="1"/>
</dbReference>
<dbReference type="CDD" id="cd14836">
    <property type="entry name" value="AP2_Mu_N"/>
    <property type="match status" value="1"/>
</dbReference>
<dbReference type="SUPFAM" id="SSF49447">
    <property type="entry name" value="Second domain of Mu2 adaptin subunit (ap50) of ap2 adaptor"/>
    <property type="match status" value="1"/>
</dbReference>
<dbReference type="PROSITE" id="PS00990">
    <property type="entry name" value="CLAT_ADAPTOR_M_1"/>
    <property type="match status" value="1"/>
</dbReference>
<dbReference type="CDD" id="cd09251">
    <property type="entry name" value="AP-2_Mu2_Cterm"/>
    <property type="match status" value="1"/>
</dbReference>
<dbReference type="InterPro" id="IPR043512">
    <property type="entry name" value="Mu2_C"/>
</dbReference>
<dbReference type="PIRSF" id="PIRSF005992">
    <property type="entry name" value="Clathrin_mu"/>
    <property type="match status" value="1"/>
</dbReference>
<evidence type="ECO:0000256" key="3">
    <source>
        <dbReference type="ARBA" id="ARBA00022448"/>
    </source>
</evidence>
<evidence type="ECO:0000256" key="4">
    <source>
        <dbReference type="ARBA" id="ARBA00022475"/>
    </source>
</evidence>
<dbReference type="GO" id="GO:0006886">
    <property type="term" value="P:intracellular protein transport"/>
    <property type="evidence" value="ECO:0007669"/>
    <property type="project" value="UniProtKB-UniRule"/>
</dbReference>
<dbReference type="GO" id="GO:0005905">
    <property type="term" value="C:clathrin-coated pit"/>
    <property type="evidence" value="ECO:0007669"/>
    <property type="project" value="UniProtKB-KW"/>
</dbReference>
<reference evidence="11" key="1">
    <citation type="journal article" date="2020" name="bioRxiv">
        <title>Comparative genomics of Chlamydomonas.</title>
        <authorList>
            <person name="Craig R.J."/>
            <person name="Hasan A.R."/>
            <person name="Ness R.W."/>
            <person name="Keightley P.D."/>
        </authorList>
    </citation>
    <scope>NUCLEOTIDE SEQUENCE</scope>
    <source>
        <strain evidence="11">CCAP 11/173</strain>
    </source>
</reference>
<dbReference type="InterPro" id="IPR011012">
    <property type="entry name" value="Longin-like_dom_sf"/>
</dbReference>
<dbReference type="AlphaFoldDB" id="A0A835WH25"/>
<evidence type="ECO:0000256" key="8">
    <source>
        <dbReference type="ARBA" id="ARBA00023176"/>
    </source>
</evidence>
<dbReference type="Gene3D" id="3.30.450.60">
    <property type="match status" value="1"/>
</dbReference>
<gene>
    <name evidence="11" type="ORF">HYH02_007729</name>
</gene>
<dbReference type="GO" id="GO:0005886">
    <property type="term" value="C:plasma membrane"/>
    <property type="evidence" value="ECO:0007669"/>
    <property type="project" value="UniProtKB-SubCell"/>
</dbReference>
<name>A0A835WH25_9CHLO</name>
<dbReference type="EMBL" id="JAEHOD010000022">
    <property type="protein sequence ID" value="KAG2447402.1"/>
    <property type="molecule type" value="Genomic_DNA"/>
</dbReference>
<organism evidence="11 12">
    <name type="scientific">Chlamydomonas schloesseri</name>
    <dbReference type="NCBI Taxonomy" id="2026947"/>
    <lineage>
        <taxon>Eukaryota</taxon>
        <taxon>Viridiplantae</taxon>
        <taxon>Chlorophyta</taxon>
        <taxon>core chlorophytes</taxon>
        <taxon>Chlorophyceae</taxon>
        <taxon>CS clade</taxon>
        <taxon>Chlamydomonadales</taxon>
        <taxon>Chlamydomonadaceae</taxon>
        <taxon>Chlamydomonas</taxon>
    </lineage>
</organism>
<proteinExistence type="inferred from homology"/>
<dbReference type="InterPro" id="IPR022775">
    <property type="entry name" value="AP_mu_sigma_su"/>
</dbReference>
<dbReference type="InterPro" id="IPR028565">
    <property type="entry name" value="MHD"/>
</dbReference>
<evidence type="ECO:0000256" key="9">
    <source>
        <dbReference type="PIRNR" id="PIRNR005992"/>
    </source>
</evidence>
<dbReference type="PROSITE" id="PS51072">
    <property type="entry name" value="MHD"/>
    <property type="match status" value="1"/>
</dbReference>
<evidence type="ECO:0000259" key="10">
    <source>
        <dbReference type="PROSITE" id="PS51072"/>
    </source>
</evidence>
<keyword evidence="6 9" id="KW-0653">Protein transport</keyword>
<dbReference type="OrthoDB" id="10259133at2759"/>
<keyword evidence="8" id="KW-0168">Coated pit</keyword>
<comment type="similarity">
    <text evidence="9">Belongs to the adaptor complexes medium subunit family.</text>
</comment>
<evidence type="ECO:0000256" key="2">
    <source>
        <dbReference type="ARBA" id="ARBA00004277"/>
    </source>
</evidence>
<evidence type="ECO:0000313" key="11">
    <source>
        <dbReference type="EMBL" id="KAG2447402.1"/>
    </source>
</evidence>
<comment type="subcellular location">
    <subcellularLocation>
        <location evidence="1">Cell membrane</location>
    </subcellularLocation>
    <subcellularLocation>
        <location evidence="2">Membrane</location>
        <location evidence="2">Coated pit</location>
        <topology evidence="2">Peripheral membrane protein</topology>
        <orientation evidence="2">Cytoplasmic side</orientation>
    </subcellularLocation>
</comment>
<keyword evidence="5" id="KW-0254">Endocytosis</keyword>